<sequence>MPITQENAMFYRALLHQWLRDNLKMEANGPEKTLYLSAIQKLTEYIQFNFVLDETLLDHKQSMMDMEICTVHLTKDENSDEVLGLSFGNIPIFGHCGEKRRGGKKRKVQNGPVLDVGCIWITDLKKQSPAARCGKMKLRDEVLSLNGQLMVGVDVCGAR</sequence>
<dbReference type="EMBL" id="OW240916">
    <property type="protein sequence ID" value="CAH2296556.1"/>
    <property type="molecule type" value="Genomic_DNA"/>
</dbReference>
<dbReference type="SUPFAM" id="SSF50156">
    <property type="entry name" value="PDZ domain-like"/>
    <property type="match status" value="1"/>
</dbReference>
<protein>
    <submittedName>
        <fullName evidence="2">PDZ domain-containing 2</fullName>
    </submittedName>
</protein>
<dbReference type="InterPro" id="IPR036034">
    <property type="entry name" value="PDZ_sf"/>
</dbReference>
<dbReference type="Gene3D" id="2.30.42.10">
    <property type="match status" value="1"/>
</dbReference>
<proteinExistence type="predicted"/>
<accession>A0AAD1WB44</accession>
<feature type="domain" description="PDZ" evidence="1">
    <location>
        <begin position="70"/>
        <end position="159"/>
    </location>
</feature>
<reference evidence="2" key="1">
    <citation type="submission" date="2022-03" db="EMBL/GenBank/DDBJ databases">
        <authorList>
            <person name="Alioto T."/>
            <person name="Alioto T."/>
            <person name="Gomez Garrido J."/>
        </authorList>
    </citation>
    <scope>NUCLEOTIDE SEQUENCE</scope>
</reference>
<evidence type="ECO:0000313" key="2">
    <source>
        <dbReference type="EMBL" id="CAH2296556.1"/>
    </source>
</evidence>
<gene>
    <name evidence="2" type="ORF">PECUL_23A033948</name>
</gene>
<name>A0AAD1WB44_PELCU</name>
<dbReference type="InterPro" id="IPR001478">
    <property type="entry name" value="PDZ"/>
</dbReference>
<evidence type="ECO:0000313" key="3">
    <source>
        <dbReference type="Proteomes" id="UP001295444"/>
    </source>
</evidence>
<keyword evidence="3" id="KW-1185">Reference proteome</keyword>
<dbReference type="PROSITE" id="PS50106">
    <property type="entry name" value="PDZ"/>
    <property type="match status" value="1"/>
</dbReference>
<evidence type="ECO:0000259" key="1">
    <source>
        <dbReference type="PROSITE" id="PS50106"/>
    </source>
</evidence>
<dbReference type="Proteomes" id="UP001295444">
    <property type="component" value="Chromosome 05"/>
</dbReference>
<dbReference type="AlphaFoldDB" id="A0AAD1WB44"/>
<organism evidence="2 3">
    <name type="scientific">Pelobates cultripes</name>
    <name type="common">Western spadefoot toad</name>
    <dbReference type="NCBI Taxonomy" id="61616"/>
    <lineage>
        <taxon>Eukaryota</taxon>
        <taxon>Metazoa</taxon>
        <taxon>Chordata</taxon>
        <taxon>Craniata</taxon>
        <taxon>Vertebrata</taxon>
        <taxon>Euteleostomi</taxon>
        <taxon>Amphibia</taxon>
        <taxon>Batrachia</taxon>
        <taxon>Anura</taxon>
        <taxon>Pelobatoidea</taxon>
        <taxon>Pelobatidae</taxon>
        <taxon>Pelobates</taxon>
    </lineage>
</organism>